<feature type="compositionally biased region" description="Basic and acidic residues" evidence="1">
    <location>
        <begin position="33"/>
        <end position="48"/>
    </location>
</feature>
<gene>
    <name evidence="2" type="ORF">E2C01_021253</name>
</gene>
<proteinExistence type="predicted"/>
<name>A0A5B7E276_PORTR</name>
<feature type="region of interest" description="Disordered" evidence="1">
    <location>
        <begin position="1"/>
        <end position="62"/>
    </location>
</feature>
<accession>A0A5B7E276</accession>
<reference evidence="2 3" key="1">
    <citation type="submission" date="2019-05" db="EMBL/GenBank/DDBJ databases">
        <title>Another draft genome of Portunus trituberculatus and its Hox gene families provides insights of decapod evolution.</title>
        <authorList>
            <person name="Jeong J.-H."/>
            <person name="Song I."/>
            <person name="Kim S."/>
            <person name="Choi T."/>
            <person name="Kim D."/>
            <person name="Ryu S."/>
            <person name="Kim W."/>
        </authorList>
    </citation>
    <scope>NUCLEOTIDE SEQUENCE [LARGE SCALE GENOMIC DNA]</scope>
    <source>
        <tissue evidence="2">Muscle</tissue>
    </source>
</reference>
<protein>
    <submittedName>
        <fullName evidence="2">Uncharacterized protein</fullName>
    </submittedName>
</protein>
<sequence>MCPSTEEFNSDKNEYERKRGMLLKGIQSADQPTHPKTEKREEVQQDEKKEEEEEGMKGTKKK</sequence>
<evidence type="ECO:0000256" key="1">
    <source>
        <dbReference type="SAM" id="MobiDB-lite"/>
    </source>
</evidence>
<dbReference type="Proteomes" id="UP000324222">
    <property type="component" value="Unassembled WGS sequence"/>
</dbReference>
<evidence type="ECO:0000313" key="2">
    <source>
        <dbReference type="EMBL" id="MPC28060.1"/>
    </source>
</evidence>
<organism evidence="2 3">
    <name type="scientific">Portunus trituberculatus</name>
    <name type="common">Swimming crab</name>
    <name type="synonym">Neptunus trituberculatus</name>
    <dbReference type="NCBI Taxonomy" id="210409"/>
    <lineage>
        <taxon>Eukaryota</taxon>
        <taxon>Metazoa</taxon>
        <taxon>Ecdysozoa</taxon>
        <taxon>Arthropoda</taxon>
        <taxon>Crustacea</taxon>
        <taxon>Multicrustacea</taxon>
        <taxon>Malacostraca</taxon>
        <taxon>Eumalacostraca</taxon>
        <taxon>Eucarida</taxon>
        <taxon>Decapoda</taxon>
        <taxon>Pleocyemata</taxon>
        <taxon>Brachyura</taxon>
        <taxon>Eubrachyura</taxon>
        <taxon>Portunoidea</taxon>
        <taxon>Portunidae</taxon>
        <taxon>Portuninae</taxon>
        <taxon>Portunus</taxon>
    </lineage>
</organism>
<comment type="caution">
    <text evidence="2">The sequence shown here is derived from an EMBL/GenBank/DDBJ whole genome shotgun (WGS) entry which is preliminary data.</text>
</comment>
<dbReference type="AlphaFoldDB" id="A0A5B7E276"/>
<dbReference type="EMBL" id="VSRR010001848">
    <property type="protein sequence ID" value="MPC28060.1"/>
    <property type="molecule type" value="Genomic_DNA"/>
</dbReference>
<keyword evidence="3" id="KW-1185">Reference proteome</keyword>
<feature type="compositionally biased region" description="Basic and acidic residues" evidence="1">
    <location>
        <begin position="9"/>
        <end position="19"/>
    </location>
</feature>
<evidence type="ECO:0000313" key="3">
    <source>
        <dbReference type="Proteomes" id="UP000324222"/>
    </source>
</evidence>